<evidence type="ECO:0000313" key="3">
    <source>
        <dbReference type="Proteomes" id="UP001152759"/>
    </source>
</evidence>
<name>A0A9P0ACW9_BEMTA</name>
<feature type="compositionally biased region" description="Low complexity" evidence="1">
    <location>
        <begin position="106"/>
        <end position="115"/>
    </location>
</feature>
<dbReference type="Proteomes" id="UP001152759">
    <property type="component" value="Chromosome 5"/>
</dbReference>
<sequence length="143" mass="15843">MKSQQKIFTLQEPKTPTCKFVNELATCDWCVRLVREELRRGYVLEPALHMSHNYWESTFSQPYFDNSTRREMTTTVGQTAYLHCRVRNLGDRASRTAAGGGPGGAEPPILARNPRVSPPPRAAPGPRAAPSPAVLYDIPPGAH</sequence>
<keyword evidence="3" id="KW-1185">Reference proteome</keyword>
<gene>
    <name evidence="2" type="ORF">BEMITA_LOCUS8747</name>
</gene>
<protein>
    <recommendedName>
        <fullName evidence="4">Ig-like domain-containing protein</fullName>
    </recommendedName>
</protein>
<evidence type="ECO:0008006" key="4">
    <source>
        <dbReference type="Google" id="ProtNLM"/>
    </source>
</evidence>
<evidence type="ECO:0000313" key="2">
    <source>
        <dbReference type="EMBL" id="CAH0389978.1"/>
    </source>
</evidence>
<dbReference type="Gene3D" id="2.60.40.10">
    <property type="entry name" value="Immunoglobulins"/>
    <property type="match status" value="1"/>
</dbReference>
<dbReference type="AlphaFoldDB" id="A0A9P0ACW9"/>
<reference evidence="2" key="1">
    <citation type="submission" date="2021-12" db="EMBL/GenBank/DDBJ databases">
        <authorList>
            <person name="King R."/>
        </authorList>
    </citation>
    <scope>NUCLEOTIDE SEQUENCE</scope>
</reference>
<feature type="region of interest" description="Disordered" evidence="1">
    <location>
        <begin position="92"/>
        <end position="143"/>
    </location>
</feature>
<feature type="compositionally biased region" description="Pro residues" evidence="1">
    <location>
        <begin position="116"/>
        <end position="129"/>
    </location>
</feature>
<dbReference type="EMBL" id="OU963866">
    <property type="protein sequence ID" value="CAH0389978.1"/>
    <property type="molecule type" value="Genomic_DNA"/>
</dbReference>
<accession>A0A9P0ACW9</accession>
<dbReference type="InterPro" id="IPR013783">
    <property type="entry name" value="Ig-like_fold"/>
</dbReference>
<evidence type="ECO:0000256" key="1">
    <source>
        <dbReference type="SAM" id="MobiDB-lite"/>
    </source>
</evidence>
<organism evidence="2 3">
    <name type="scientific">Bemisia tabaci</name>
    <name type="common">Sweetpotato whitefly</name>
    <name type="synonym">Aleurodes tabaci</name>
    <dbReference type="NCBI Taxonomy" id="7038"/>
    <lineage>
        <taxon>Eukaryota</taxon>
        <taxon>Metazoa</taxon>
        <taxon>Ecdysozoa</taxon>
        <taxon>Arthropoda</taxon>
        <taxon>Hexapoda</taxon>
        <taxon>Insecta</taxon>
        <taxon>Pterygota</taxon>
        <taxon>Neoptera</taxon>
        <taxon>Paraneoptera</taxon>
        <taxon>Hemiptera</taxon>
        <taxon>Sternorrhyncha</taxon>
        <taxon>Aleyrodoidea</taxon>
        <taxon>Aleyrodidae</taxon>
        <taxon>Aleyrodinae</taxon>
        <taxon>Bemisia</taxon>
    </lineage>
</organism>
<proteinExistence type="predicted"/>